<organism evidence="1 2">
    <name type="scientific">Pseudomonas luteola</name>
    <dbReference type="NCBI Taxonomy" id="47886"/>
    <lineage>
        <taxon>Bacteria</taxon>
        <taxon>Pseudomonadati</taxon>
        <taxon>Pseudomonadota</taxon>
        <taxon>Gammaproteobacteria</taxon>
        <taxon>Pseudomonadales</taxon>
        <taxon>Pseudomonadaceae</taxon>
        <taxon>Pseudomonas</taxon>
    </lineage>
</organism>
<name>A0A2X2CUN7_PSELU</name>
<dbReference type="Proteomes" id="UP000250443">
    <property type="component" value="Unassembled WGS sequence"/>
</dbReference>
<evidence type="ECO:0000313" key="1">
    <source>
        <dbReference type="EMBL" id="SPZ12482.1"/>
    </source>
</evidence>
<dbReference type="EMBL" id="UAUF01000014">
    <property type="protein sequence ID" value="SPZ12482.1"/>
    <property type="molecule type" value="Genomic_DNA"/>
</dbReference>
<protein>
    <submittedName>
        <fullName evidence="1">Uncharacterized protein</fullName>
    </submittedName>
</protein>
<evidence type="ECO:0000313" key="2">
    <source>
        <dbReference type="Proteomes" id="UP000250443"/>
    </source>
</evidence>
<proteinExistence type="predicted"/>
<accession>A0A2X2CUN7</accession>
<gene>
    <name evidence="1" type="ORF">NCTC11842_04495</name>
</gene>
<reference evidence="1 2" key="1">
    <citation type="submission" date="2018-06" db="EMBL/GenBank/DDBJ databases">
        <authorList>
            <consortium name="Pathogen Informatics"/>
            <person name="Doyle S."/>
        </authorList>
    </citation>
    <scope>NUCLEOTIDE SEQUENCE [LARGE SCALE GENOMIC DNA]</scope>
    <source>
        <strain evidence="1 2">NCTC11842</strain>
    </source>
</reference>
<sequence length="47" mass="4674">MMYPQLAVAFPAPIDAASSHASVTSSCSSAMFLAAPLCTGQFIPGGA</sequence>
<dbReference type="AlphaFoldDB" id="A0A2X2CUN7"/>